<dbReference type="SMART" id="SM00054">
    <property type="entry name" value="EFh"/>
    <property type="match status" value="4"/>
</dbReference>
<dbReference type="OrthoDB" id="26525at2759"/>
<keyword evidence="2" id="KW-0677">Repeat</keyword>
<dbReference type="VEuPathDB" id="AmoebaDB:FDP41_002287"/>
<organism evidence="5 6">
    <name type="scientific">Naegleria fowleri</name>
    <name type="common">Brain eating amoeba</name>
    <dbReference type="NCBI Taxonomy" id="5763"/>
    <lineage>
        <taxon>Eukaryota</taxon>
        <taxon>Discoba</taxon>
        <taxon>Heterolobosea</taxon>
        <taxon>Tetramitia</taxon>
        <taxon>Eutetramitia</taxon>
        <taxon>Vahlkampfiidae</taxon>
        <taxon>Naegleria</taxon>
    </lineage>
</organism>
<sequence length="164" mass="19118">MTSLIYCTDPKVIKSLFTKYDSKKLGHISMTDLGQLTSDLGFNFDQDELLALSMYLDKNSDGNVTLDEFQQYWIKIASAHELTVLEKRMELLTQAATMFKKYDTNANRVLSSDEFEKFYKELYQHRNDASMQEVQQAMQGLDLDKNGVISFQEFIIWLNWLNLN</sequence>
<dbReference type="PROSITE" id="PS00018">
    <property type="entry name" value="EF_HAND_1"/>
    <property type="match status" value="3"/>
</dbReference>
<evidence type="ECO:0000256" key="3">
    <source>
        <dbReference type="ARBA" id="ARBA00022837"/>
    </source>
</evidence>
<evidence type="ECO:0000259" key="4">
    <source>
        <dbReference type="PROSITE" id="PS50222"/>
    </source>
</evidence>
<dbReference type="Gene3D" id="1.10.238.10">
    <property type="entry name" value="EF-hand"/>
    <property type="match status" value="2"/>
</dbReference>
<feature type="domain" description="EF-hand" evidence="4">
    <location>
        <begin position="8"/>
        <end position="43"/>
    </location>
</feature>
<feature type="domain" description="EF-hand" evidence="4">
    <location>
        <begin position="129"/>
        <end position="164"/>
    </location>
</feature>
<evidence type="ECO:0000313" key="6">
    <source>
        <dbReference type="Proteomes" id="UP000444721"/>
    </source>
</evidence>
<dbReference type="PANTHER" id="PTHR10891">
    <property type="entry name" value="EF-HAND CALCIUM-BINDING DOMAIN CONTAINING PROTEIN"/>
    <property type="match status" value="1"/>
</dbReference>
<comment type="caution">
    <text evidence="5">The sequence shown here is derived from an EMBL/GenBank/DDBJ whole genome shotgun (WGS) entry which is preliminary data.</text>
</comment>
<name>A0A6A5BN50_NAEFO</name>
<dbReference type="PROSITE" id="PS50222">
    <property type="entry name" value="EF_HAND_2"/>
    <property type="match status" value="4"/>
</dbReference>
<feature type="domain" description="EF-hand" evidence="4">
    <location>
        <begin position="44"/>
        <end position="79"/>
    </location>
</feature>
<dbReference type="SUPFAM" id="SSF47473">
    <property type="entry name" value="EF-hand"/>
    <property type="match status" value="1"/>
</dbReference>
<evidence type="ECO:0000256" key="1">
    <source>
        <dbReference type="ARBA" id="ARBA00022723"/>
    </source>
</evidence>
<dbReference type="GO" id="GO:0005509">
    <property type="term" value="F:calcium ion binding"/>
    <property type="evidence" value="ECO:0007669"/>
    <property type="project" value="InterPro"/>
</dbReference>
<reference evidence="5 6" key="1">
    <citation type="journal article" date="2019" name="Sci. Rep.">
        <title>Nanopore sequencing improves the draft genome of the human pathogenic amoeba Naegleria fowleri.</title>
        <authorList>
            <person name="Liechti N."/>
            <person name="Schurch N."/>
            <person name="Bruggmann R."/>
            <person name="Wittwer M."/>
        </authorList>
    </citation>
    <scope>NUCLEOTIDE SEQUENCE [LARGE SCALE GENOMIC DNA]</scope>
    <source>
        <strain evidence="5 6">ATCC 30894</strain>
    </source>
</reference>
<keyword evidence="3" id="KW-0106">Calcium</keyword>
<keyword evidence="6" id="KW-1185">Reference proteome</keyword>
<keyword evidence="1" id="KW-0479">Metal-binding</keyword>
<evidence type="ECO:0000313" key="5">
    <source>
        <dbReference type="EMBL" id="KAF0978467.1"/>
    </source>
</evidence>
<dbReference type="VEuPathDB" id="AmoebaDB:NF0103640"/>
<dbReference type="EMBL" id="VFQX01000029">
    <property type="protein sequence ID" value="KAF0978467.1"/>
    <property type="molecule type" value="Genomic_DNA"/>
</dbReference>
<dbReference type="InterPro" id="IPR011992">
    <property type="entry name" value="EF-hand-dom_pair"/>
</dbReference>
<dbReference type="InterPro" id="IPR018247">
    <property type="entry name" value="EF_Hand_1_Ca_BS"/>
</dbReference>
<protein>
    <recommendedName>
        <fullName evidence="4">EF-hand domain-containing protein</fullName>
    </recommendedName>
</protein>
<dbReference type="RefSeq" id="XP_044563180.1">
    <property type="nucleotide sequence ID" value="XM_044705464.1"/>
</dbReference>
<dbReference type="AlphaFoldDB" id="A0A6A5BN50"/>
<accession>A0A6A5BN50</accession>
<dbReference type="Proteomes" id="UP000444721">
    <property type="component" value="Unassembled WGS sequence"/>
</dbReference>
<gene>
    <name evidence="5" type="ORF">FDP41_002287</name>
</gene>
<dbReference type="InterPro" id="IPR002048">
    <property type="entry name" value="EF_hand_dom"/>
</dbReference>
<dbReference type="InterPro" id="IPR039647">
    <property type="entry name" value="EF_hand_pair_protein_CML-like"/>
</dbReference>
<dbReference type="Pfam" id="PF13499">
    <property type="entry name" value="EF-hand_7"/>
    <property type="match status" value="2"/>
</dbReference>
<dbReference type="CDD" id="cd00051">
    <property type="entry name" value="EFh"/>
    <property type="match status" value="1"/>
</dbReference>
<dbReference type="GeneID" id="68109505"/>
<proteinExistence type="predicted"/>
<dbReference type="OMA" id="YCTDPKV"/>
<dbReference type="VEuPathDB" id="AmoebaDB:NfTy_042780"/>
<feature type="domain" description="EF-hand" evidence="4">
    <location>
        <begin position="90"/>
        <end position="125"/>
    </location>
</feature>
<evidence type="ECO:0000256" key="2">
    <source>
        <dbReference type="ARBA" id="ARBA00022737"/>
    </source>
</evidence>